<dbReference type="EMBL" id="CP002810">
    <property type="protein sequence ID" value="AEG43934.1"/>
    <property type="molecule type" value="Genomic_DNA"/>
</dbReference>
<organism evidence="5">
    <name type="scientific">Isoptericola variabilis (strain 225)</name>
    <dbReference type="NCBI Taxonomy" id="743718"/>
    <lineage>
        <taxon>Bacteria</taxon>
        <taxon>Bacillati</taxon>
        <taxon>Actinomycetota</taxon>
        <taxon>Actinomycetes</taxon>
        <taxon>Micrococcales</taxon>
        <taxon>Promicromonosporaceae</taxon>
        <taxon>Isoptericola</taxon>
    </lineage>
</organism>
<dbReference type="InterPro" id="IPR022287">
    <property type="entry name" value="ABC_trnsptr_F420-0_sub-bd_pred"/>
</dbReference>
<dbReference type="Gene3D" id="3.40.50.1980">
    <property type="entry name" value="Nitrogenase molybdenum iron protein domain"/>
    <property type="match status" value="2"/>
</dbReference>
<dbReference type="PANTHER" id="PTHR30535">
    <property type="entry name" value="VITAMIN B12-BINDING PROTEIN"/>
    <property type="match status" value="1"/>
</dbReference>
<name>F6FRT3_ISOV2</name>
<evidence type="ECO:0000256" key="1">
    <source>
        <dbReference type="ARBA" id="ARBA00008814"/>
    </source>
</evidence>
<evidence type="ECO:0000259" key="3">
    <source>
        <dbReference type="PROSITE" id="PS50983"/>
    </source>
</evidence>
<protein>
    <submittedName>
        <fullName evidence="4">Proposed F420-0 ABC transporter, periplasmic F420-0 binding protein</fullName>
    </submittedName>
</protein>
<dbReference type="SUPFAM" id="SSF53807">
    <property type="entry name" value="Helical backbone' metal receptor"/>
    <property type="match status" value="1"/>
</dbReference>
<keyword evidence="2" id="KW-0732">Signal</keyword>
<comment type="similarity">
    <text evidence="1">Belongs to the bacterial solute-binding protein 8 family.</text>
</comment>
<dbReference type="RefSeq" id="WP_013838326.1">
    <property type="nucleotide sequence ID" value="NC_015588.1"/>
</dbReference>
<dbReference type="eggNOG" id="COG0614">
    <property type="taxonomic scope" value="Bacteria"/>
</dbReference>
<dbReference type="Pfam" id="PF01497">
    <property type="entry name" value="Peripla_BP_2"/>
    <property type="match status" value="1"/>
</dbReference>
<dbReference type="NCBIfam" id="TIGR03868">
    <property type="entry name" value="F420-O_ABCperi"/>
    <property type="match status" value="1"/>
</dbReference>
<feature type="domain" description="Fe/B12 periplasmic-binding" evidence="3">
    <location>
        <begin position="65"/>
        <end position="340"/>
    </location>
</feature>
<dbReference type="AlphaFoldDB" id="F6FRT3"/>
<dbReference type="PROSITE" id="PS50983">
    <property type="entry name" value="FE_B12_PBP"/>
    <property type="match status" value="1"/>
</dbReference>
<dbReference type="InterPro" id="IPR002491">
    <property type="entry name" value="ABC_transptr_periplasmic_BD"/>
</dbReference>
<sequence length="340" mass="35139">MPRRAPAVALPLALSAVVGLLAACSSADADAPAAPAATTAGAASSYPLTLDNCGHDVTFDAPPERVVTIKSSTAEMLLALGLGDRIVGSAFLDGPVPDSLADAAAGTPVAEPFSDEVPGTEAVLALEPDLVYAGWESNVTADGAGDRDTLAQLGVSTYVSPAACKGEGYMPDPLTFDTVFAEIAEVGAIFDAADGAERLVAEQRATLESVVPDDRGLTALWYSSGSDIPYVGAGIGAPQMIMDAVGLENVAADVHDTWTSFSWEQIIEADPDVIVLVDALWNSADDKIERLESNPATAELTAVRDRRYLVVPFPATEAGVRNVDAVVDLADQLAGLDLDE</sequence>
<accession>F6FRT3</accession>
<keyword evidence="5" id="KW-1185">Reference proteome</keyword>
<evidence type="ECO:0000313" key="4">
    <source>
        <dbReference type="EMBL" id="AEG43934.1"/>
    </source>
</evidence>
<feature type="signal peptide" evidence="2">
    <location>
        <begin position="1"/>
        <end position="29"/>
    </location>
</feature>
<feature type="chain" id="PRO_5039659143" evidence="2">
    <location>
        <begin position="30"/>
        <end position="340"/>
    </location>
</feature>
<reference evidence="4 5" key="1">
    <citation type="submission" date="2011-05" db="EMBL/GenBank/DDBJ databases">
        <title>Complete sequence of Isoptericola variabilis 225.</title>
        <authorList>
            <consortium name="US DOE Joint Genome Institute"/>
            <person name="Lucas S."/>
            <person name="Han J."/>
            <person name="Lapidus A."/>
            <person name="Cheng J.-F."/>
            <person name="Goodwin L."/>
            <person name="Pitluck S."/>
            <person name="Peters L."/>
            <person name="Mikhailova N."/>
            <person name="Zeytun A."/>
            <person name="Han C."/>
            <person name="Tapia R."/>
            <person name="Land M."/>
            <person name="Hauser L."/>
            <person name="Kyrpides N."/>
            <person name="Ivanova N."/>
            <person name="Pagani I."/>
            <person name="Siebers A."/>
            <person name="Allgaier M."/>
            <person name="Thelen M."/>
            <person name="Hugenholtz P."/>
            <person name="Gladden J."/>
            <person name="Woyke T."/>
        </authorList>
    </citation>
    <scope>NUCLEOTIDE SEQUENCE [LARGE SCALE GENOMIC DNA]</scope>
    <source>
        <strain evidence="5">225</strain>
    </source>
</reference>
<dbReference type="PROSITE" id="PS51257">
    <property type="entry name" value="PROKAR_LIPOPROTEIN"/>
    <property type="match status" value="1"/>
</dbReference>
<evidence type="ECO:0000256" key="2">
    <source>
        <dbReference type="SAM" id="SignalP"/>
    </source>
</evidence>
<dbReference type="HOGENOM" id="CLU_038034_7_2_11"/>
<dbReference type="InterPro" id="IPR050902">
    <property type="entry name" value="ABC_Transporter_SBP"/>
</dbReference>
<dbReference type="PANTHER" id="PTHR30535:SF7">
    <property type="entry name" value="IRON(III) DICITRATE-BINDING PROTEIN"/>
    <property type="match status" value="1"/>
</dbReference>
<gene>
    <name evidence="4" type="ordered locus">Isova_1164</name>
</gene>
<evidence type="ECO:0000313" key="5">
    <source>
        <dbReference type="Proteomes" id="UP000009236"/>
    </source>
</evidence>
<proteinExistence type="inferred from homology"/>
<dbReference type="STRING" id="743718.Isova_1164"/>
<dbReference type="KEGG" id="iva:Isova_1164"/>
<dbReference type="Proteomes" id="UP000009236">
    <property type="component" value="Chromosome"/>
</dbReference>